<proteinExistence type="predicted"/>
<evidence type="ECO:0000313" key="3">
    <source>
        <dbReference type="EMBL" id="MBB4154478.1"/>
    </source>
</evidence>
<name>A0A840FKL2_9SPHN</name>
<dbReference type="RefSeq" id="WP_183985027.1">
    <property type="nucleotide sequence ID" value="NZ_JACIEV010000006.1"/>
</dbReference>
<organism evidence="3 4">
    <name type="scientific">Sphingomonas jinjuensis</name>
    <dbReference type="NCBI Taxonomy" id="535907"/>
    <lineage>
        <taxon>Bacteria</taxon>
        <taxon>Pseudomonadati</taxon>
        <taxon>Pseudomonadota</taxon>
        <taxon>Alphaproteobacteria</taxon>
        <taxon>Sphingomonadales</taxon>
        <taxon>Sphingomonadaceae</taxon>
        <taxon>Sphingomonas</taxon>
    </lineage>
</organism>
<evidence type="ECO:0000256" key="1">
    <source>
        <dbReference type="SAM" id="MobiDB-lite"/>
    </source>
</evidence>
<feature type="signal peptide" evidence="2">
    <location>
        <begin position="1"/>
        <end position="18"/>
    </location>
</feature>
<dbReference type="EMBL" id="JACIEV010000006">
    <property type="protein sequence ID" value="MBB4154478.1"/>
    <property type="molecule type" value="Genomic_DNA"/>
</dbReference>
<feature type="region of interest" description="Disordered" evidence="1">
    <location>
        <begin position="33"/>
        <end position="54"/>
    </location>
</feature>
<keyword evidence="4" id="KW-1185">Reference proteome</keyword>
<dbReference type="AlphaFoldDB" id="A0A840FKL2"/>
<dbReference type="Proteomes" id="UP000529795">
    <property type="component" value="Unassembled WGS sequence"/>
</dbReference>
<keyword evidence="2" id="KW-0732">Signal</keyword>
<evidence type="ECO:0000256" key="2">
    <source>
        <dbReference type="SAM" id="SignalP"/>
    </source>
</evidence>
<reference evidence="3 4" key="1">
    <citation type="submission" date="2020-08" db="EMBL/GenBank/DDBJ databases">
        <title>Genomic Encyclopedia of Type Strains, Phase IV (KMG-IV): sequencing the most valuable type-strain genomes for metagenomic binning, comparative biology and taxonomic classification.</title>
        <authorList>
            <person name="Goeker M."/>
        </authorList>
    </citation>
    <scope>NUCLEOTIDE SEQUENCE [LARGE SCALE GENOMIC DNA]</scope>
    <source>
        <strain evidence="3 4">YC6723</strain>
    </source>
</reference>
<gene>
    <name evidence="3" type="ORF">GGQ80_002391</name>
</gene>
<comment type="caution">
    <text evidence="3">The sequence shown here is derived from an EMBL/GenBank/DDBJ whole genome shotgun (WGS) entry which is preliminary data.</text>
</comment>
<sequence length="83" mass="9006">MRHVPLLALLALPIAAHAQPLKLPKLTDEACARHTDRVRKPAPSKATPRKLGEMPPAKGYYTVYREAGGCPVPAAVKDEAARR</sequence>
<feature type="chain" id="PRO_5032703079" evidence="2">
    <location>
        <begin position="19"/>
        <end position="83"/>
    </location>
</feature>
<evidence type="ECO:0000313" key="4">
    <source>
        <dbReference type="Proteomes" id="UP000529795"/>
    </source>
</evidence>
<accession>A0A840FKL2</accession>
<protein>
    <submittedName>
        <fullName evidence="3">Uncharacterized protein</fullName>
    </submittedName>
</protein>